<dbReference type="Pfam" id="PF02321">
    <property type="entry name" value="OEP"/>
    <property type="match status" value="2"/>
</dbReference>
<proteinExistence type="inferred from homology"/>
<sequence>MMKTRFDRSLTRTFPCAARRARARLLPLVQLVPLAAALLLAGCMVGPDYHRPQVAVPATWKELPGWTQAEPDAAQGPKGEWWSAFQDPLLDELEPLVEVSNQTVRQSYANYQEALAEVRVARASLFPVIGATGSLARERSSTGTLSSVSSITSTPNGARIVNGGTLEANASWDLDLWGQVRRQIEEQSATAQASEATLANATLSEQIALANAVIDLRITDADIDLLTHTVQAYTDFLRVVANQDQAGTVPPSDLISARTQLESARASLIALGVARAQYEHAIAVLVGRNPEEVDIPHSAKLPMLPVIPAGVPSTLLQRRPDVATAERQMASANAAIGVAVAAYYPAISLTALDGFTQSPLSGLLHISNYVWSLGASATQTIFDGGQRGGQVAAARAGYDAAVANYRGTVLAAFQGVENDLSALRILAQQAEVLDAAVRDAIHGAQIAQNEYEAGTVDYTTVATALATQLSNQQSALNVQQQRLLDTASLIGDLGGGWSGELHDAQHPARVMTPAPDAAAAAASASASGPAGVEASRTQSHTVGP</sequence>
<keyword evidence="5" id="KW-1185">Reference proteome</keyword>
<evidence type="ECO:0000313" key="5">
    <source>
        <dbReference type="Proteomes" id="UP000198908"/>
    </source>
</evidence>
<accession>A0A1G6TJR9</accession>
<keyword evidence="2 4" id="KW-0449">Lipoprotein</keyword>
<feature type="compositionally biased region" description="Polar residues" evidence="3">
    <location>
        <begin position="535"/>
        <end position="544"/>
    </location>
</feature>
<keyword evidence="2" id="KW-1134">Transmembrane beta strand</keyword>
<gene>
    <name evidence="4" type="ORF">SAMN05421548_11758</name>
</gene>
<dbReference type="PANTHER" id="PTHR30203">
    <property type="entry name" value="OUTER MEMBRANE CATION EFFLUX PROTEIN"/>
    <property type="match status" value="1"/>
</dbReference>
<evidence type="ECO:0000256" key="3">
    <source>
        <dbReference type="SAM" id="MobiDB-lite"/>
    </source>
</evidence>
<comment type="similarity">
    <text evidence="1 2">Belongs to the outer membrane factor (OMF) (TC 1.B.17) family.</text>
</comment>
<feature type="compositionally biased region" description="Low complexity" evidence="3">
    <location>
        <begin position="514"/>
        <end position="531"/>
    </location>
</feature>
<feature type="region of interest" description="Disordered" evidence="3">
    <location>
        <begin position="514"/>
        <end position="544"/>
    </location>
</feature>
<dbReference type="PANTHER" id="PTHR30203:SF33">
    <property type="entry name" value="BLR4455 PROTEIN"/>
    <property type="match status" value="1"/>
</dbReference>
<name>A0A1G6TJR9_9BURK</name>
<dbReference type="InterPro" id="IPR010131">
    <property type="entry name" value="MdtP/NodT-like"/>
</dbReference>
<keyword evidence="2" id="KW-0472">Membrane</keyword>
<dbReference type="AlphaFoldDB" id="A0A1G6TJR9"/>
<dbReference type="EMBL" id="FMYQ01000017">
    <property type="protein sequence ID" value="SDD29114.1"/>
    <property type="molecule type" value="Genomic_DNA"/>
</dbReference>
<reference evidence="5" key="1">
    <citation type="submission" date="2016-09" db="EMBL/GenBank/DDBJ databases">
        <authorList>
            <person name="Varghese N."/>
            <person name="Submissions S."/>
        </authorList>
    </citation>
    <scope>NUCLEOTIDE SEQUENCE [LARGE SCALE GENOMIC DNA]</scope>
    <source>
        <strain evidence="5">TNe-862</strain>
    </source>
</reference>
<comment type="subcellular location">
    <subcellularLocation>
        <location evidence="2">Cell membrane</location>
        <topology evidence="2">Lipid-anchor</topology>
    </subcellularLocation>
</comment>
<dbReference type="STRING" id="416944.SAMN05421548_11758"/>
<evidence type="ECO:0000256" key="1">
    <source>
        <dbReference type="ARBA" id="ARBA00007613"/>
    </source>
</evidence>
<dbReference type="GO" id="GO:0005886">
    <property type="term" value="C:plasma membrane"/>
    <property type="evidence" value="ECO:0007669"/>
    <property type="project" value="UniProtKB-SubCell"/>
</dbReference>
<keyword evidence="2" id="KW-0564">Palmitate</keyword>
<dbReference type="Gene3D" id="2.20.200.10">
    <property type="entry name" value="Outer membrane efflux proteins (OEP)"/>
    <property type="match status" value="1"/>
</dbReference>
<dbReference type="Proteomes" id="UP000198908">
    <property type="component" value="Unassembled WGS sequence"/>
</dbReference>
<protein>
    <submittedName>
        <fullName evidence="4">Efflux transporter, outer membrane factor (OMF) lipoprotein, NodT family</fullName>
    </submittedName>
</protein>
<dbReference type="NCBIfam" id="TIGR01845">
    <property type="entry name" value="outer_NodT"/>
    <property type="match status" value="1"/>
</dbReference>
<dbReference type="Gene3D" id="1.20.1600.10">
    <property type="entry name" value="Outer membrane efflux proteins (OEP)"/>
    <property type="match status" value="1"/>
</dbReference>
<keyword evidence="2" id="KW-0812">Transmembrane</keyword>
<dbReference type="GO" id="GO:0015562">
    <property type="term" value="F:efflux transmembrane transporter activity"/>
    <property type="evidence" value="ECO:0007669"/>
    <property type="project" value="InterPro"/>
</dbReference>
<evidence type="ECO:0000256" key="2">
    <source>
        <dbReference type="RuleBase" id="RU362097"/>
    </source>
</evidence>
<dbReference type="InterPro" id="IPR003423">
    <property type="entry name" value="OMP_efflux"/>
</dbReference>
<dbReference type="SUPFAM" id="SSF56954">
    <property type="entry name" value="Outer membrane efflux proteins (OEP)"/>
    <property type="match status" value="1"/>
</dbReference>
<evidence type="ECO:0000313" key="4">
    <source>
        <dbReference type="EMBL" id="SDD29114.1"/>
    </source>
</evidence>
<organism evidence="4 5">
    <name type="scientific">Paraburkholderia lycopersici</name>
    <dbReference type="NCBI Taxonomy" id="416944"/>
    <lineage>
        <taxon>Bacteria</taxon>
        <taxon>Pseudomonadati</taxon>
        <taxon>Pseudomonadota</taxon>
        <taxon>Betaproteobacteria</taxon>
        <taxon>Burkholderiales</taxon>
        <taxon>Burkholderiaceae</taxon>
        <taxon>Paraburkholderia</taxon>
    </lineage>
</organism>